<accession>A0A2H1GCF2</accession>
<reference evidence="3" key="1">
    <citation type="submission" date="2017-05" db="EMBL/GenBank/DDBJ databases">
        <authorList>
            <person name="Song R."/>
            <person name="Chenine A.L."/>
            <person name="Ruprecht R.M."/>
        </authorList>
    </citation>
    <scope>NUCLEOTIDE SEQUENCE [LARGE SCALE GENOMIC DNA]</scope>
</reference>
<dbReference type="AlphaFoldDB" id="A0A2H1GCF2"/>
<evidence type="ECO:0000256" key="1">
    <source>
        <dbReference type="SAM" id="SignalP"/>
    </source>
</evidence>
<feature type="signal peptide" evidence="1">
    <location>
        <begin position="1"/>
        <end position="18"/>
    </location>
</feature>
<proteinExistence type="predicted"/>
<dbReference type="Proteomes" id="UP000245764">
    <property type="component" value="Chromosome 4"/>
</dbReference>
<sequence>MQIFQVSIILAMASVAFAGKCFFPKGDLFGHCDTGVYSAGGKGEATIWECDVESRCDYPDAPCSLGKYFPRASCAYQDNGPP</sequence>
<dbReference type="EMBL" id="LT854256">
    <property type="protein sequence ID" value="SMR51224.1"/>
    <property type="molecule type" value="Genomic_DNA"/>
</dbReference>
<evidence type="ECO:0000313" key="2">
    <source>
        <dbReference type="EMBL" id="SMR51224.1"/>
    </source>
</evidence>
<name>A0A2H1GCF2_ZYMTR</name>
<feature type="chain" id="PRO_5013937388" evidence="1">
    <location>
        <begin position="19"/>
        <end position="82"/>
    </location>
</feature>
<evidence type="ECO:0000313" key="3">
    <source>
        <dbReference type="Proteomes" id="UP000245764"/>
    </source>
</evidence>
<organism evidence="2 3">
    <name type="scientific">Zymoseptoria tritici ST99CH_1E4</name>
    <dbReference type="NCBI Taxonomy" id="1276532"/>
    <lineage>
        <taxon>Eukaryota</taxon>
        <taxon>Fungi</taxon>
        <taxon>Dikarya</taxon>
        <taxon>Ascomycota</taxon>
        <taxon>Pezizomycotina</taxon>
        <taxon>Dothideomycetes</taxon>
        <taxon>Dothideomycetidae</taxon>
        <taxon>Mycosphaerellales</taxon>
        <taxon>Mycosphaerellaceae</taxon>
        <taxon>Zymoseptoria</taxon>
    </lineage>
</organism>
<gene>
    <name evidence="2" type="ORF">ZT1E4_G5443</name>
</gene>
<protein>
    <submittedName>
        <fullName evidence="2">Uncharacterized protein</fullName>
    </submittedName>
</protein>
<keyword evidence="1" id="KW-0732">Signal</keyword>